<keyword evidence="2" id="KW-1162">Viral penetration into host cytoplasm</keyword>
<keyword evidence="1" id="KW-0118">Viral capsid assembly</keyword>
<sequence length="620" mass="68261">MGIKDMFRGFRKATANPSAPVPLPFNQSRDTRFAGGYNGQLISALRRILPGSYRDWSAVAGDLGLNSVVAVGIDWYIRNFPQAIPQVVRAVDSNQVEVIVDHPMIKLLREPSPGITSSVFWGWILQDYKLFGNAYVRKIRPSRVGEPIYLQYLPQDMVRPVGDGVNPITHYVYTKDGVQYSISVEDLIHMRYGRDPDDLRIGRSPVMSVLREISADNEASTAAYGLLVNGAMPSLLVGPDSKDQVVDISREDAEIIKSRLREDLTGDGAGGIVVMTGPYKMDRVSLTPSELALDSLRRVPEERICSALGLNPMVLGLGSGLERSTYSNYEAAQEAAWQDGMVPLLRALEETLTVSLLPDFIDTQDGDKLSFNLSGVRALSDDIDALAVRAERLYQAGICTLAEAKRLVGLEATDQDEVTLHHSIPPKIEAQQGESVSDLSDKANIAGILVRAGFDPASTARFLGLDIPHTGAEPVTLRDDTTKSIEVMEDGSVSVKYRPNSDMVTAARQALEWKKDGKRGGTRIGITRANQIVNGDVLSEDVILRMFAFFSRHEVDKEAPGFARGSEGYPSPGRVAWNLWGGDAGYTWSKRMREKIMQDRKSIPVYPEDYTYGSDFTPDE</sequence>
<dbReference type="Pfam" id="PF04860">
    <property type="entry name" value="Phage_portal"/>
    <property type="match status" value="1"/>
</dbReference>
<name>A0A6J7X867_9CAUD</name>
<keyword evidence="3" id="KW-0231">Viral genome packaging</keyword>
<gene>
    <name evidence="4" type="ORF">UFOVP757_3</name>
</gene>
<evidence type="ECO:0000256" key="3">
    <source>
        <dbReference type="ARBA" id="ARBA00023219"/>
    </source>
</evidence>
<reference evidence="4" key="1">
    <citation type="submission" date="2020-05" db="EMBL/GenBank/DDBJ databases">
        <authorList>
            <person name="Chiriac C."/>
            <person name="Salcher M."/>
            <person name="Ghai R."/>
            <person name="Kavagutti S V."/>
        </authorList>
    </citation>
    <scope>NUCLEOTIDE SEQUENCE</scope>
</reference>
<keyword evidence="2" id="KW-1171">Viral genome ejection through host cell envelope</keyword>
<keyword evidence="2" id="KW-1160">Virus entry into host cell</keyword>
<protein>
    <submittedName>
        <fullName evidence="4">COG4695 Phage-related protein</fullName>
    </submittedName>
</protein>
<evidence type="ECO:0000256" key="2">
    <source>
        <dbReference type="ARBA" id="ARBA00023009"/>
    </source>
</evidence>
<keyword evidence="1" id="KW-1188">Viral release from host cell</keyword>
<dbReference type="InterPro" id="IPR006944">
    <property type="entry name" value="Phage/GTA_portal"/>
</dbReference>
<organism evidence="4">
    <name type="scientific">uncultured Caudovirales phage</name>
    <dbReference type="NCBI Taxonomy" id="2100421"/>
    <lineage>
        <taxon>Viruses</taxon>
        <taxon>Duplodnaviria</taxon>
        <taxon>Heunggongvirae</taxon>
        <taxon>Uroviricota</taxon>
        <taxon>Caudoviricetes</taxon>
        <taxon>Peduoviridae</taxon>
        <taxon>Maltschvirus</taxon>
        <taxon>Maltschvirus maltsch</taxon>
    </lineage>
</organism>
<evidence type="ECO:0000256" key="1">
    <source>
        <dbReference type="ARBA" id="ARBA00022950"/>
    </source>
</evidence>
<accession>A0A6J7X867</accession>
<proteinExistence type="predicted"/>
<evidence type="ECO:0000313" key="4">
    <source>
        <dbReference type="EMBL" id="CAB5225810.1"/>
    </source>
</evidence>
<dbReference type="EMBL" id="LR798355">
    <property type="protein sequence ID" value="CAB5225810.1"/>
    <property type="molecule type" value="Genomic_DNA"/>
</dbReference>